<evidence type="ECO:0008006" key="6">
    <source>
        <dbReference type="Google" id="ProtNLM"/>
    </source>
</evidence>
<feature type="region of interest" description="Disordered" evidence="2">
    <location>
        <begin position="252"/>
        <end position="316"/>
    </location>
</feature>
<feature type="compositionally biased region" description="Low complexity" evidence="2">
    <location>
        <begin position="267"/>
        <end position="284"/>
    </location>
</feature>
<dbReference type="AlphaFoldDB" id="A0A1X2EJL7"/>
<evidence type="ECO:0000313" key="4">
    <source>
        <dbReference type="EMBL" id="ORX04140.1"/>
    </source>
</evidence>
<evidence type="ECO:0000256" key="1">
    <source>
        <dbReference type="ARBA" id="ARBA00022729"/>
    </source>
</evidence>
<accession>A0A1X2EJL7</accession>
<comment type="caution">
    <text evidence="4">The sequence shown here is derived from an EMBL/GenBank/DDBJ whole genome shotgun (WGS) entry which is preliminary data.</text>
</comment>
<keyword evidence="5" id="KW-1185">Reference proteome</keyword>
<feature type="chain" id="PRO_5012349153" description="Proline-rich 28 kDa antigen" evidence="3">
    <location>
        <begin position="31"/>
        <end position="316"/>
    </location>
</feature>
<proteinExistence type="predicted"/>
<dbReference type="EMBL" id="LQPZ01000025">
    <property type="protein sequence ID" value="ORX04140.1"/>
    <property type="molecule type" value="Genomic_DNA"/>
</dbReference>
<dbReference type="InterPro" id="IPR019674">
    <property type="entry name" value="Lipoprotein_LpqN/LpqT-like"/>
</dbReference>
<evidence type="ECO:0000313" key="5">
    <source>
        <dbReference type="Proteomes" id="UP000193090"/>
    </source>
</evidence>
<gene>
    <name evidence="4" type="ORF">AWC30_10180</name>
</gene>
<feature type="compositionally biased region" description="Low complexity" evidence="2">
    <location>
        <begin position="63"/>
        <end position="72"/>
    </location>
</feature>
<evidence type="ECO:0000256" key="2">
    <source>
        <dbReference type="SAM" id="MobiDB-lite"/>
    </source>
</evidence>
<dbReference type="STRING" id="1798.AWC30_10180"/>
<feature type="compositionally biased region" description="Low complexity" evidence="2">
    <location>
        <begin position="43"/>
        <end position="56"/>
    </location>
</feature>
<feature type="compositionally biased region" description="Pro residues" evidence="2">
    <location>
        <begin position="254"/>
        <end position="266"/>
    </location>
</feature>
<keyword evidence="1 3" id="KW-0732">Signal</keyword>
<dbReference type="OrthoDB" id="4752473at2"/>
<feature type="region of interest" description="Disordered" evidence="2">
    <location>
        <begin position="35"/>
        <end position="80"/>
    </location>
</feature>
<feature type="compositionally biased region" description="Pro residues" evidence="2">
    <location>
        <begin position="285"/>
        <end position="296"/>
    </location>
</feature>
<dbReference type="Proteomes" id="UP000193090">
    <property type="component" value="Unassembled WGS sequence"/>
</dbReference>
<name>A0A1X2EJL7_9MYCO</name>
<feature type="signal peptide" evidence="3">
    <location>
        <begin position="1"/>
        <end position="30"/>
    </location>
</feature>
<dbReference type="Pfam" id="PF10738">
    <property type="entry name" value="Lpp-LpqN"/>
    <property type="match status" value="1"/>
</dbReference>
<sequence>MTRTRSTRRWPVVAAVSAVAIGFGAGVAAADPLPPSPSPAPVAPDALAQRGPVGPATLPPAGPAALPTAAPAAQPPAPALAPATAETLREFLEAKGVEFQPQVADGFEALDITLPVPPGWTQVPDPNVPDAFVVLADRSTNSIYTSNAQLVVYKLVGDFDTAAAIAHGNVKTQQLPAWRTTDQALENANGFPCSRIEGTYRQNDMTLNTARRTVLATSGADRYLVSLAVTTEASVAIAEAAATDAIATGFTVSPPAPARPPGPVPQTRPATPGLTPAAPGAVPSRPGPAPAAPATPPVAAAPAAPNQPVIQPTPIN</sequence>
<dbReference type="Gene3D" id="3.40.1000.10">
    <property type="entry name" value="Mog1/PsbP, alpha/beta/alpha sandwich"/>
    <property type="match status" value="1"/>
</dbReference>
<dbReference type="RefSeq" id="WP_085110044.1">
    <property type="nucleotide sequence ID" value="NZ_LQPZ01000025.1"/>
</dbReference>
<evidence type="ECO:0000256" key="3">
    <source>
        <dbReference type="SAM" id="SignalP"/>
    </source>
</evidence>
<reference evidence="4 5" key="1">
    <citation type="submission" date="2016-01" db="EMBL/GenBank/DDBJ databases">
        <title>The new phylogeny of the genus Mycobacterium.</title>
        <authorList>
            <person name="Tarcisio F."/>
            <person name="Conor M."/>
            <person name="Antonella G."/>
            <person name="Elisabetta G."/>
            <person name="Giulia F.S."/>
            <person name="Sara T."/>
            <person name="Anna F."/>
            <person name="Clotilde B."/>
            <person name="Roberto B."/>
            <person name="Veronica D.S."/>
            <person name="Fabio R."/>
            <person name="Monica P."/>
            <person name="Olivier J."/>
            <person name="Enrico T."/>
            <person name="Nicola S."/>
        </authorList>
    </citation>
    <scope>NUCLEOTIDE SEQUENCE [LARGE SCALE GENOMIC DNA]</scope>
    <source>
        <strain evidence="4 5">DSM 44153</strain>
    </source>
</reference>
<organism evidence="4 5">
    <name type="scientific">Mycolicibacillus trivialis</name>
    <dbReference type="NCBI Taxonomy" id="1798"/>
    <lineage>
        <taxon>Bacteria</taxon>
        <taxon>Bacillati</taxon>
        <taxon>Actinomycetota</taxon>
        <taxon>Actinomycetes</taxon>
        <taxon>Mycobacteriales</taxon>
        <taxon>Mycobacteriaceae</taxon>
        <taxon>Mycolicibacillus</taxon>
    </lineage>
</organism>
<protein>
    <recommendedName>
        <fullName evidence="6">Proline-rich 28 kDa antigen</fullName>
    </recommendedName>
</protein>